<dbReference type="PANTHER" id="PTHR35042">
    <property type="entry name" value="ANTHRONE OXYGENASE ENCC"/>
    <property type="match status" value="1"/>
</dbReference>
<evidence type="ECO:0000313" key="6">
    <source>
        <dbReference type="EMBL" id="EJT98333.1"/>
    </source>
</evidence>
<evidence type="ECO:0008006" key="8">
    <source>
        <dbReference type="Google" id="ProtNLM"/>
    </source>
</evidence>
<name>M5FRK4_DACPD</name>
<sequence length="173" mass="18708">MSDRATTVVKALAVGSASYLAGYITAFSLSIPAVALSPATLAAQQWRNLFHTGMHTAPPIAAFAAAGFAFLSFSEGHTTLRGRVYAAAGALTLSIVPYTLGLMRQTNGRLLECAERKELTEDEVAREEGRACREEREESEVHSLLEKWRKLNFGRALAPTLGAALGWWAVLGW</sequence>
<feature type="transmembrane region" description="Helical" evidence="5">
    <location>
        <begin position="20"/>
        <end position="43"/>
    </location>
</feature>
<dbReference type="PANTHER" id="PTHR35042:SF1">
    <property type="entry name" value="DUF1772-DOMAIN-CONTAINING PROTEIN"/>
    <property type="match status" value="1"/>
</dbReference>
<dbReference type="GO" id="GO:0016020">
    <property type="term" value="C:membrane"/>
    <property type="evidence" value="ECO:0007669"/>
    <property type="project" value="UniProtKB-SubCell"/>
</dbReference>
<dbReference type="HOGENOM" id="CLU_105974_2_0_1"/>
<dbReference type="Proteomes" id="UP000030653">
    <property type="component" value="Unassembled WGS sequence"/>
</dbReference>
<keyword evidence="2 5" id="KW-0812">Transmembrane</keyword>
<dbReference type="GeneID" id="63688731"/>
<proteinExistence type="predicted"/>
<dbReference type="Pfam" id="PF08592">
    <property type="entry name" value="Anthrone_oxy"/>
    <property type="match status" value="1"/>
</dbReference>
<dbReference type="OMA" id="MWPLAGF"/>
<feature type="transmembrane region" description="Helical" evidence="5">
    <location>
        <begin position="85"/>
        <end position="103"/>
    </location>
</feature>
<dbReference type="RefSeq" id="XP_040625231.1">
    <property type="nucleotide sequence ID" value="XM_040773669.1"/>
</dbReference>
<keyword evidence="3 5" id="KW-1133">Transmembrane helix</keyword>
<evidence type="ECO:0000256" key="2">
    <source>
        <dbReference type="ARBA" id="ARBA00022692"/>
    </source>
</evidence>
<protein>
    <recommendedName>
        <fullName evidence="8">DUF1772-domain-containing protein</fullName>
    </recommendedName>
</protein>
<organism evidence="6 7">
    <name type="scientific">Dacryopinax primogenitus (strain DJM 731)</name>
    <name type="common">Brown rot fungus</name>
    <dbReference type="NCBI Taxonomy" id="1858805"/>
    <lineage>
        <taxon>Eukaryota</taxon>
        <taxon>Fungi</taxon>
        <taxon>Dikarya</taxon>
        <taxon>Basidiomycota</taxon>
        <taxon>Agaricomycotina</taxon>
        <taxon>Dacrymycetes</taxon>
        <taxon>Dacrymycetales</taxon>
        <taxon>Dacrymycetaceae</taxon>
        <taxon>Dacryopinax</taxon>
    </lineage>
</organism>
<keyword evidence="7" id="KW-1185">Reference proteome</keyword>
<comment type="subcellular location">
    <subcellularLocation>
        <location evidence="1">Membrane</location>
        <topology evidence="1">Multi-pass membrane protein</topology>
    </subcellularLocation>
</comment>
<evidence type="ECO:0000256" key="3">
    <source>
        <dbReference type="ARBA" id="ARBA00022989"/>
    </source>
</evidence>
<evidence type="ECO:0000256" key="1">
    <source>
        <dbReference type="ARBA" id="ARBA00004141"/>
    </source>
</evidence>
<dbReference type="EMBL" id="JH795873">
    <property type="protein sequence ID" value="EJT98333.1"/>
    <property type="molecule type" value="Genomic_DNA"/>
</dbReference>
<dbReference type="InterPro" id="IPR013901">
    <property type="entry name" value="Anthrone_oxy"/>
</dbReference>
<evidence type="ECO:0000256" key="5">
    <source>
        <dbReference type="SAM" id="Phobius"/>
    </source>
</evidence>
<dbReference type="AlphaFoldDB" id="M5FRK4"/>
<dbReference type="OrthoDB" id="2585651at2759"/>
<accession>M5FRK4</accession>
<evidence type="ECO:0000256" key="4">
    <source>
        <dbReference type="ARBA" id="ARBA00023136"/>
    </source>
</evidence>
<evidence type="ECO:0000313" key="7">
    <source>
        <dbReference type="Proteomes" id="UP000030653"/>
    </source>
</evidence>
<keyword evidence="4 5" id="KW-0472">Membrane</keyword>
<reference evidence="6 7" key="1">
    <citation type="journal article" date="2012" name="Science">
        <title>The Paleozoic origin of enzymatic lignin decomposition reconstructed from 31 fungal genomes.</title>
        <authorList>
            <person name="Floudas D."/>
            <person name="Binder M."/>
            <person name="Riley R."/>
            <person name="Barry K."/>
            <person name="Blanchette R.A."/>
            <person name="Henrissat B."/>
            <person name="Martinez A.T."/>
            <person name="Otillar R."/>
            <person name="Spatafora J.W."/>
            <person name="Yadav J.S."/>
            <person name="Aerts A."/>
            <person name="Benoit I."/>
            <person name="Boyd A."/>
            <person name="Carlson A."/>
            <person name="Copeland A."/>
            <person name="Coutinho P.M."/>
            <person name="de Vries R.P."/>
            <person name="Ferreira P."/>
            <person name="Findley K."/>
            <person name="Foster B."/>
            <person name="Gaskell J."/>
            <person name="Glotzer D."/>
            <person name="Gorecki P."/>
            <person name="Heitman J."/>
            <person name="Hesse C."/>
            <person name="Hori C."/>
            <person name="Igarashi K."/>
            <person name="Jurgens J.A."/>
            <person name="Kallen N."/>
            <person name="Kersten P."/>
            <person name="Kohler A."/>
            <person name="Kuees U."/>
            <person name="Kumar T.K.A."/>
            <person name="Kuo A."/>
            <person name="LaButti K."/>
            <person name="Larrondo L.F."/>
            <person name="Lindquist E."/>
            <person name="Ling A."/>
            <person name="Lombard V."/>
            <person name="Lucas S."/>
            <person name="Lundell T."/>
            <person name="Martin R."/>
            <person name="McLaughlin D.J."/>
            <person name="Morgenstern I."/>
            <person name="Morin E."/>
            <person name="Murat C."/>
            <person name="Nagy L.G."/>
            <person name="Nolan M."/>
            <person name="Ohm R.A."/>
            <person name="Patyshakuliyeva A."/>
            <person name="Rokas A."/>
            <person name="Ruiz-Duenas F.J."/>
            <person name="Sabat G."/>
            <person name="Salamov A."/>
            <person name="Samejima M."/>
            <person name="Schmutz J."/>
            <person name="Slot J.C."/>
            <person name="St John F."/>
            <person name="Stenlid J."/>
            <person name="Sun H."/>
            <person name="Sun S."/>
            <person name="Syed K."/>
            <person name="Tsang A."/>
            <person name="Wiebenga A."/>
            <person name="Young D."/>
            <person name="Pisabarro A."/>
            <person name="Eastwood D.C."/>
            <person name="Martin F."/>
            <person name="Cullen D."/>
            <person name="Grigoriev I.V."/>
            <person name="Hibbett D.S."/>
        </authorList>
    </citation>
    <scope>NUCLEOTIDE SEQUENCE [LARGE SCALE GENOMIC DNA]</scope>
    <source>
        <strain evidence="6 7">DJM-731 SS1</strain>
    </source>
</reference>
<gene>
    <name evidence="6" type="ORF">DACRYDRAFT_24395</name>
</gene>
<feature type="transmembrane region" description="Helical" evidence="5">
    <location>
        <begin position="55"/>
        <end position="73"/>
    </location>
</feature>